<organism evidence="5 6">
    <name type="scientific">Crotalaria pallida</name>
    <name type="common">Smooth rattlebox</name>
    <name type="synonym">Crotalaria striata</name>
    <dbReference type="NCBI Taxonomy" id="3830"/>
    <lineage>
        <taxon>Eukaryota</taxon>
        <taxon>Viridiplantae</taxon>
        <taxon>Streptophyta</taxon>
        <taxon>Embryophyta</taxon>
        <taxon>Tracheophyta</taxon>
        <taxon>Spermatophyta</taxon>
        <taxon>Magnoliopsida</taxon>
        <taxon>eudicotyledons</taxon>
        <taxon>Gunneridae</taxon>
        <taxon>Pentapetalae</taxon>
        <taxon>rosids</taxon>
        <taxon>fabids</taxon>
        <taxon>Fabales</taxon>
        <taxon>Fabaceae</taxon>
        <taxon>Papilionoideae</taxon>
        <taxon>50 kb inversion clade</taxon>
        <taxon>genistoids sensu lato</taxon>
        <taxon>core genistoids</taxon>
        <taxon>Crotalarieae</taxon>
        <taxon>Crotalaria</taxon>
    </lineage>
</organism>
<evidence type="ECO:0008006" key="7">
    <source>
        <dbReference type="Google" id="ProtNLM"/>
    </source>
</evidence>
<protein>
    <recommendedName>
        <fullName evidence="7">GDSL esterase/lipase</fullName>
    </recommendedName>
</protein>
<comment type="caution">
    <text evidence="5">The sequence shown here is derived from an EMBL/GenBank/DDBJ whole genome shotgun (WGS) entry which is preliminary data.</text>
</comment>
<evidence type="ECO:0000313" key="6">
    <source>
        <dbReference type="Proteomes" id="UP001372338"/>
    </source>
</evidence>
<keyword evidence="4" id="KW-0732">Signal</keyword>
<feature type="signal peptide" evidence="4">
    <location>
        <begin position="1"/>
        <end position="23"/>
    </location>
</feature>
<keyword evidence="6" id="KW-1185">Reference proteome</keyword>
<dbReference type="EMBL" id="JAYWIO010000003">
    <property type="protein sequence ID" value="KAK7276855.1"/>
    <property type="molecule type" value="Genomic_DNA"/>
</dbReference>
<dbReference type="InterPro" id="IPR001087">
    <property type="entry name" value="GDSL"/>
</dbReference>
<keyword evidence="3" id="KW-0442">Lipid degradation</keyword>
<gene>
    <name evidence="5" type="ORF">RIF29_18001</name>
</gene>
<comment type="similarity">
    <text evidence="1">Belongs to the 'GDSL' lipolytic enzyme family.</text>
</comment>
<dbReference type="Proteomes" id="UP001372338">
    <property type="component" value="Unassembled WGS sequence"/>
</dbReference>
<dbReference type="PANTHER" id="PTHR45648">
    <property type="entry name" value="GDSL LIPASE/ACYLHYDROLASE FAMILY PROTEIN (AFU_ORTHOLOGUE AFUA_4G14700)"/>
    <property type="match status" value="1"/>
</dbReference>
<dbReference type="InterPro" id="IPR035669">
    <property type="entry name" value="SGNH_plant_lipase-like"/>
</dbReference>
<name>A0AAN9FP18_CROPI</name>
<dbReference type="GO" id="GO:0016788">
    <property type="term" value="F:hydrolase activity, acting on ester bonds"/>
    <property type="evidence" value="ECO:0007669"/>
    <property type="project" value="InterPro"/>
</dbReference>
<evidence type="ECO:0000256" key="3">
    <source>
        <dbReference type="ARBA" id="ARBA00022963"/>
    </source>
</evidence>
<sequence>MRCLFLIMLTVFSIFSSAGFSEAQFAPALYVFGDSLVDVGNNNYLPLSLAKANHPHYGIDFANHKPTGRFSNGKNAADFIAEKLGLPTSPPYLFLVSKDNKNNVSFMDGVSFASAGAGIFDGTDERFKQSIPLTKQVDYYTFVHGQMTQEAGAAALQKHLSKSIFAVVIGSNDIFGYFEKSDLRKKSTPQQYVDSMVFSLKVQLQRFYDHGARKFEFVGLGAPGCCPAFRLKNQTECFVEINYWSAKYNEGLQSMLKEWQSENKDIRYSYFDTYAALIHLTQNPASYGFTEVKAACCGLGELKAKAPCLPVSGLCSNREDHIFWDQFHPTEAASRIFVERIFNGPSTYTSPITLKQLVAA</sequence>
<evidence type="ECO:0000256" key="1">
    <source>
        <dbReference type="ARBA" id="ARBA00008668"/>
    </source>
</evidence>
<reference evidence="5 6" key="1">
    <citation type="submission" date="2024-01" db="EMBL/GenBank/DDBJ databases">
        <title>The genomes of 5 underutilized Papilionoideae crops provide insights into root nodulation and disease resistanc.</title>
        <authorList>
            <person name="Yuan L."/>
        </authorList>
    </citation>
    <scope>NUCLEOTIDE SEQUENCE [LARGE SCALE GENOMIC DNA]</scope>
    <source>
        <strain evidence="5">ZHUSHIDOU_FW_LH</strain>
        <tissue evidence="5">Leaf</tissue>
    </source>
</reference>
<dbReference type="InterPro" id="IPR051058">
    <property type="entry name" value="GDSL_Est/Lipase"/>
</dbReference>
<keyword evidence="2" id="KW-0378">Hydrolase</keyword>
<dbReference type="InterPro" id="IPR036514">
    <property type="entry name" value="SGNH_hydro_sf"/>
</dbReference>
<evidence type="ECO:0000256" key="2">
    <source>
        <dbReference type="ARBA" id="ARBA00022801"/>
    </source>
</evidence>
<dbReference type="AlphaFoldDB" id="A0AAN9FP18"/>
<dbReference type="PANTHER" id="PTHR45648:SF144">
    <property type="entry name" value="GDSL-LIKE LIPASE_ACYLHYDROLASE"/>
    <property type="match status" value="1"/>
</dbReference>
<proteinExistence type="inferred from homology"/>
<dbReference type="Gene3D" id="3.40.50.1110">
    <property type="entry name" value="SGNH hydrolase"/>
    <property type="match status" value="1"/>
</dbReference>
<evidence type="ECO:0000256" key="4">
    <source>
        <dbReference type="SAM" id="SignalP"/>
    </source>
</evidence>
<dbReference type="SUPFAM" id="SSF52266">
    <property type="entry name" value="SGNH hydrolase"/>
    <property type="match status" value="1"/>
</dbReference>
<dbReference type="Pfam" id="PF00657">
    <property type="entry name" value="Lipase_GDSL"/>
    <property type="match status" value="1"/>
</dbReference>
<keyword evidence="3" id="KW-0443">Lipid metabolism</keyword>
<evidence type="ECO:0000313" key="5">
    <source>
        <dbReference type="EMBL" id="KAK7276855.1"/>
    </source>
</evidence>
<accession>A0AAN9FP18</accession>
<feature type="chain" id="PRO_5042905120" description="GDSL esterase/lipase" evidence="4">
    <location>
        <begin position="24"/>
        <end position="360"/>
    </location>
</feature>
<dbReference type="CDD" id="cd01837">
    <property type="entry name" value="SGNH_plant_lipase_like"/>
    <property type="match status" value="1"/>
</dbReference>
<dbReference type="GO" id="GO:0016042">
    <property type="term" value="P:lipid catabolic process"/>
    <property type="evidence" value="ECO:0007669"/>
    <property type="project" value="UniProtKB-KW"/>
</dbReference>